<dbReference type="EMBL" id="CP002219">
    <property type="protein sequence ID" value="ADQ06584.1"/>
    <property type="molecule type" value="Genomic_DNA"/>
</dbReference>
<name>E4Q771_CALH1</name>
<dbReference type="RefSeq" id="WP_013402781.1">
    <property type="nucleotide sequence ID" value="NC_014652.1"/>
</dbReference>
<dbReference type="AlphaFoldDB" id="E4Q771"/>
<feature type="transmembrane region" description="Helical" evidence="1">
    <location>
        <begin position="84"/>
        <end position="111"/>
    </location>
</feature>
<dbReference type="HOGENOM" id="CLU_1515170_0_0_9"/>
<protein>
    <submittedName>
        <fullName evidence="2">Uncharacterized protein</fullName>
    </submittedName>
</protein>
<keyword evidence="3" id="KW-1185">Reference proteome</keyword>
<keyword evidence="1" id="KW-0472">Membrane</keyword>
<reference evidence="2 3" key="2">
    <citation type="journal article" date="2011" name="J. Bacteriol.">
        <title>Complete genome sequences for the anaerobic, extremely thermophilic plant biomass-degrading bacteria Caldicellulosiruptor hydrothermalis, Caldicellulosiruptor kristjanssonii, Caldicellulosiruptor kronotskyensis, Caldicellulosiruptor owensenis, and Caldicellulosiruptor lactoaceticus.</title>
        <authorList>
            <person name="Blumer-Schuette S.E."/>
            <person name="Ozdemir I."/>
            <person name="Mistry D."/>
            <person name="Lucas S."/>
            <person name="Lapidus A."/>
            <person name="Cheng J.F."/>
            <person name="Goodwin L.A."/>
            <person name="Pitluck S."/>
            <person name="Land M.L."/>
            <person name="Hauser L.J."/>
            <person name="Woyke T."/>
            <person name="Mikhailova N."/>
            <person name="Pati A."/>
            <person name="Kyrpides N.C."/>
            <person name="Ivanova N."/>
            <person name="Detter J.C."/>
            <person name="Walston-Davenport K."/>
            <person name="Han S."/>
            <person name="Adams M.W."/>
            <person name="Kelly R.M."/>
        </authorList>
    </citation>
    <scope>NUCLEOTIDE SEQUENCE [LARGE SCALE GENOMIC DNA]</scope>
    <source>
        <strain evidence="3">DSM 18901 / VKM B-2411 / 108</strain>
    </source>
</reference>
<sequence>MKIKNIFFSWDFIISVLVAIIMFFIFPWRINGLFAKDIFAGALTVLSVVFSIYLAALAIIISSSDNEFIEFLEKEKMYSSIIDTFKVTLVVTFFSLVLTSILYGITAYFSIQSSSGYYINKLVLIIFIFFFFYSLLSVFVSALDSVTYFKMRTRFIRIKFRKKLKIKLRPLKKFKIH</sequence>
<dbReference type="KEGG" id="chd:Calhy_0854"/>
<evidence type="ECO:0000313" key="3">
    <source>
        <dbReference type="Proteomes" id="UP000006890"/>
    </source>
</evidence>
<feature type="transmembrane region" description="Helical" evidence="1">
    <location>
        <begin position="123"/>
        <end position="149"/>
    </location>
</feature>
<dbReference type="OrthoDB" id="1360968at2"/>
<accession>E4Q771</accession>
<feature type="transmembrane region" description="Helical" evidence="1">
    <location>
        <begin position="7"/>
        <end position="26"/>
    </location>
</feature>
<feature type="transmembrane region" description="Helical" evidence="1">
    <location>
        <begin position="38"/>
        <end position="63"/>
    </location>
</feature>
<proteinExistence type="predicted"/>
<reference key="1">
    <citation type="submission" date="2010-09" db="EMBL/GenBank/DDBJ databases">
        <title>Complete sequence of Caldicellulosiruptor hydrothermalis 108.</title>
        <authorList>
            <consortium name="US DOE Joint Genome Institute"/>
            <person name="Lucas S."/>
            <person name="Copeland A."/>
            <person name="Lapidus A."/>
            <person name="Cheng J.-F."/>
            <person name="Bruce D."/>
            <person name="Goodwin L."/>
            <person name="Pitluck S."/>
            <person name="Davenport K."/>
            <person name="Detter J.C."/>
            <person name="Han C."/>
            <person name="Tapia R."/>
            <person name="Land M."/>
            <person name="Hauser L."/>
            <person name="Chang Y.-J."/>
            <person name="Jeffries C."/>
            <person name="Kyrpides N."/>
            <person name="Ivanova N."/>
            <person name="Mikhailova N."/>
            <person name="Blumer-Schuette S.E."/>
            <person name="Kelly R.M."/>
            <person name="Woyke T."/>
        </authorList>
    </citation>
    <scope>NUCLEOTIDE SEQUENCE</scope>
    <source>
        <strain>108</strain>
    </source>
</reference>
<organism evidence="2 3">
    <name type="scientific">Caldicellulosiruptor hydrothermalis (strain DSM 18901 / VKM B-2411 / 108)</name>
    <dbReference type="NCBI Taxonomy" id="632292"/>
    <lineage>
        <taxon>Bacteria</taxon>
        <taxon>Bacillati</taxon>
        <taxon>Bacillota</taxon>
        <taxon>Bacillota incertae sedis</taxon>
        <taxon>Caldicellulosiruptorales</taxon>
        <taxon>Caldicellulosiruptoraceae</taxon>
        <taxon>Caldicellulosiruptor</taxon>
    </lineage>
</organism>
<gene>
    <name evidence="2" type="ordered locus">Calhy_0854</name>
</gene>
<keyword evidence="1" id="KW-1133">Transmembrane helix</keyword>
<evidence type="ECO:0000256" key="1">
    <source>
        <dbReference type="SAM" id="Phobius"/>
    </source>
</evidence>
<evidence type="ECO:0000313" key="2">
    <source>
        <dbReference type="EMBL" id="ADQ06584.1"/>
    </source>
</evidence>
<dbReference type="Proteomes" id="UP000006890">
    <property type="component" value="Chromosome"/>
</dbReference>
<dbReference type="STRING" id="632292.Calhy_0854"/>
<keyword evidence="1" id="KW-0812">Transmembrane</keyword>